<dbReference type="AlphaFoldDB" id="A0A645DQC9"/>
<accession>A0A645DQC9</accession>
<name>A0A645DQC9_9ZZZZ</name>
<proteinExistence type="predicted"/>
<reference evidence="1" key="1">
    <citation type="submission" date="2019-08" db="EMBL/GenBank/DDBJ databases">
        <authorList>
            <person name="Kucharzyk K."/>
            <person name="Murdoch R.W."/>
            <person name="Higgins S."/>
            <person name="Loffler F."/>
        </authorList>
    </citation>
    <scope>NUCLEOTIDE SEQUENCE</scope>
</reference>
<gene>
    <name evidence="1" type="ORF">SDC9_138046</name>
</gene>
<evidence type="ECO:0000313" key="1">
    <source>
        <dbReference type="EMBL" id="MPM90923.1"/>
    </source>
</evidence>
<dbReference type="EMBL" id="VSSQ01038059">
    <property type="protein sequence ID" value="MPM90923.1"/>
    <property type="molecule type" value="Genomic_DNA"/>
</dbReference>
<organism evidence="1">
    <name type="scientific">bioreactor metagenome</name>
    <dbReference type="NCBI Taxonomy" id="1076179"/>
    <lineage>
        <taxon>unclassified sequences</taxon>
        <taxon>metagenomes</taxon>
        <taxon>ecological metagenomes</taxon>
    </lineage>
</organism>
<comment type="caution">
    <text evidence="1">The sequence shown here is derived from an EMBL/GenBank/DDBJ whole genome shotgun (WGS) entry which is preliminary data.</text>
</comment>
<protein>
    <submittedName>
        <fullName evidence="1">Uncharacterized protein</fullName>
    </submittedName>
</protein>
<sequence>MMEDDKAVAALYAAMDISQVEELLQKVMLYADLEGRAIEK</sequence>